<protein>
    <submittedName>
        <fullName evidence="1">Uncharacterized protein</fullName>
    </submittedName>
</protein>
<dbReference type="Proteomes" id="UP001062846">
    <property type="component" value="Chromosome 6"/>
</dbReference>
<accession>A0ACC0NB33</accession>
<dbReference type="EMBL" id="CM046393">
    <property type="protein sequence ID" value="KAI8550405.1"/>
    <property type="molecule type" value="Genomic_DNA"/>
</dbReference>
<proteinExistence type="predicted"/>
<reference evidence="1" key="1">
    <citation type="submission" date="2022-02" db="EMBL/GenBank/DDBJ databases">
        <title>Plant Genome Project.</title>
        <authorList>
            <person name="Zhang R.-G."/>
        </authorList>
    </citation>
    <scope>NUCLEOTIDE SEQUENCE</scope>
    <source>
        <strain evidence="1">AT1</strain>
    </source>
</reference>
<keyword evidence="2" id="KW-1185">Reference proteome</keyword>
<gene>
    <name evidence="1" type="ORF">RHMOL_Rhmol06G0103700</name>
</gene>
<comment type="caution">
    <text evidence="1">The sequence shown here is derived from an EMBL/GenBank/DDBJ whole genome shotgun (WGS) entry which is preliminary data.</text>
</comment>
<evidence type="ECO:0000313" key="1">
    <source>
        <dbReference type="EMBL" id="KAI8550405.1"/>
    </source>
</evidence>
<name>A0ACC0NB33_RHOML</name>
<organism evidence="1 2">
    <name type="scientific">Rhododendron molle</name>
    <name type="common">Chinese azalea</name>
    <name type="synonym">Azalea mollis</name>
    <dbReference type="NCBI Taxonomy" id="49168"/>
    <lineage>
        <taxon>Eukaryota</taxon>
        <taxon>Viridiplantae</taxon>
        <taxon>Streptophyta</taxon>
        <taxon>Embryophyta</taxon>
        <taxon>Tracheophyta</taxon>
        <taxon>Spermatophyta</taxon>
        <taxon>Magnoliopsida</taxon>
        <taxon>eudicotyledons</taxon>
        <taxon>Gunneridae</taxon>
        <taxon>Pentapetalae</taxon>
        <taxon>asterids</taxon>
        <taxon>Ericales</taxon>
        <taxon>Ericaceae</taxon>
        <taxon>Ericoideae</taxon>
        <taxon>Rhodoreae</taxon>
        <taxon>Rhododendron</taxon>
    </lineage>
</organism>
<evidence type="ECO:0000313" key="2">
    <source>
        <dbReference type="Proteomes" id="UP001062846"/>
    </source>
</evidence>
<sequence length="111" mass="12229">MADYSLNGSSVYQIDEFPVNFSNPVGVNRTFAVTGIRRGWLEIVFRNGLDVMDSWHLDGFGFCGGSGWWWSGGVLLVVARGVWVVIGCWSAAVIVLQGPDFVVVKLMGRCR</sequence>